<protein>
    <recommendedName>
        <fullName evidence="1">DUF1918 domain-containing protein</fullName>
    </recommendedName>
</protein>
<dbReference type="Gene3D" id="2.30.30.440">
    <property type="entry name" value="Domain of unknown function DUF1918"/>
    <property type="match status" value="1"/>
</dbReference>
<keyword evidence="3" id="KW-1185">Reference proteome</keyword>
<dbReference type="SUPFAM" id="SSF50118">
    <property type="entry name" value="Cell growth inhibitor/plasmid maintenance toxic component"/>
    <property type="match status" value="1"/>
</dbReference>
<name>A0A1H4IA13_9NOCA</name>
<dbReference type="AlphaFoldDB" id="A0A1H4IA13"/>
<dbReference type="InterPro" id="IPR015035">
    <property type="entry name" value="DUF1918"/>
</dbReference>
<evidence type="ECO:0000259" key="1">
    <source>
        <dbReference type="Pfam" id="PF08940"/>
    </source>
</evidence>
<dbReference type="EMBL" id="FNSV01000002">
    <property type="protein sequence ID" value="SEB30944.1"/>
    <property type="molecule type" value="Genomic_DNA"/>
</dbReference>
<organism evidence="2 3">
    <name type="scientific">Rhodococcus koreensis</name>
    <dbReference type="NCBI Taxonomy" id="99653"/>
    <lineage>
        <taxon>Bacteria</taxon>
        <taxon>Bacillati</taxon>
        <taxon>Actinomycetota</taxon>
        <taxon>Actinomycetes</taxon>
        <taxon>Mycobacteriales</taxon>
        <taxon>Nocardiaceae</taxon>
        <taxon>Rhodococcus</taxon>
    </lineage>
</organism>
<feature type="domain" description="DUF1918" evidence="1">
    <location>
        <begin position="1"/>
        <end position="58"/>
    </location>
</feature>
<gene>
    <name evidence="2" type="ORF">SAMN04490239_0253</name>
</gene>
<accession>A0A1H4IA13</accession>
<reference evidence="3" key="1">
    <citation type="submission" date="2016-10" db="EMBL/GenBank/DDBJ databases">
        <authorList>
            <person name="Varghese N."/>
            <person name="Submissions S."/>
        </authorList>
    </citation>
    <scope>NUCLEOTIDE SEQUENCE [LARGE SCALE GENOMIC DNA]</scope>
    <source>
        <strain evidence="3">DSM 44498</strain>
    </source>
</reference>
<sequence>MHAEPGDWLVVKGTIVDTPDDVGQIVEVRQADGGTPYRVRWLRNDHEALLFPGPDAHVVTAADKLKADSHEQSRIAELQQAIARQPQARRA</sequence>
<evidence type="ECO:0000313" key="3">
    <source>
        <dbReference type="Proteomes" id="UP000183561"/>
    </source>
</evidence>
<dbReference type="Pfam" id="PF08940">
    <property type="entry name" value="DUF1918"/>
    <property type="match status" value="1"/>
</dbReference>
<dbReference type="RefSeq" id="WP_072946300.1">
    <property type="nucleotide sequence ID" value="NZ_FNSV01000002.1"/>
</dbReference>
<evidence type="ECO:0000313" key="2">
    <source>
        <dbReference type="EMBL" id="SEB30944.1"/>
    </source>
</evidence>
<dbReference type="Proteomes" id="UP000183561">
    <property type="component" value="Unassembled WGS sequence"/>
</dbReference>
<proteinExistence type="predicted"/>
<dbReference type="OrthoDB" id="4828144at2"/>